<evidence type="ECO:0000313" key="2">
    <source>
        <dbReference type="EMBL" id="CAD8116851.1"/>
    </source>
</evidence>
<sequence length="165" mass="19318">MAKITYNLIHKFMYVPQSINNFTNKYDLMNGKQITASLATLYMFTNQLRAVVYWNGLHPYQFFGIEMTTYDSYFIMPLVFGIVNYGLLKTSQLKSLQTIQNDQNRFKLINICFMSSLAVVGLPIDILMIYSIMGCCQTLIQYKKQKEIENLLRSSSLYLLFWHLL</sequence>
<keyword evidence="1" id="KW-0812">Transmembrane</keyword>
<dbReference type="EMBL" id="CAJJDM010000191">
    <property type="protein sequence ID" value="CAD8116851.1"/>
    <property type="molecule type" value="Genomic_DNA"/>
</dbReference>
<keyword evidence="3" id="KW-1185">Reference proteome</keyword>
<keyword evidence="1" id="KW-0472">Membrane</keyword>
<comment type="caution">
    <text evidence="2">The sequence shown here is derived from an EMBL/GenBank/DDBJ whole genome shotgun (WGS) entry which is preliminary data.</text>
</comment>
<protein>
    <submittedName>
        <fullName evidence="2">Uncharacterized protein</fullName>
    </submittedName>
</protein>
<name>A0A8S1QNR1_PARPR</name>
<reference evidence="2" key="1">
    <citation type="submission" date="2021-01" db="EMBL/GenBank/DDBJ databases">
        <authorList>
            <consortium name="Genoscope - CEA"/>
            <person name="William W."/>
        </authorList>
    </citation>
    <scope>NUCLEOTIDE SEQUENCE</scope>
</reference>
<keyword evidence="1" id="KW-1133">Transmembrane helix</keyword>
<feature type="transmembrane region" description="Helical" evidence="1">
    <location>
        <begin position="108"/>
        <end position="133"/>
    </location>
</feature>
<evidence type="ECO:0000256" key="1">
    <source>
        <dbReference type="SAM" id="Phobius"/>
    </source>
</evidence>
<dbReference type="AlphaFoldDB" id="A0A8S1QNR1"/>
<feature type="transmembrane region" description="Helical" evidence="1">
    <location>
        <begin position="70"/>
        <end position="88"/>
    </location>
</feature>
<accession>A0A8S1QNR1</accession>
<organism evidence="2 3">
    <name type="scientific">Paramecium primaurelia</name>
    <dbReference type="NCBI Taxonomy" id="5886"/>
    <lineage>
        <taxon>Eukaryota</taxon>
        <taxon>Sar</taxon>
        <taxon>Alveolata</taxon>
        <taxon>Ciliophora</taxon>
        <taxon>Intramacronucleata</taxon>
        <taxon>Oligohymenophorea</taxon>
        <taxon>Peniculida</taxon>
        <taxon>Parameciidae</taxon>
        <taxon>Paramecium</taxon>
    </lineage>
</organism>
<gene>
    <name evidence="2" type="ORF">PPRIM_AZ9-3.1.T1820019</name>
</gene>
<proteinExistence type="predicted"/>
<evidence type="ECO:0000313" key="3">
    <source>
        <dbReference type="Proteomes" id="UP000688137"/>
    </source>
</evidence>
<dbReference type="Proteomes" id="UP000688137">
    <property type="component" value="Unassembled WGS sequence"/>
</dbReference>